<keyword evidence="1" id="KW-0614">Plasmid</keyword>
<geneLocation type="plasmid" evidence="1 2">
    <name>pA</name>
</geneLocation>
<dbReference type="RefSeq" id="WP_162728862.1">
    <property type="nucleotide sequence ID" value="NZ_CAXURO020000002.1"/>
</dbReference>
<gene>
    <name evidence="1" type="ORF">NE863_24610</name>
</gene>
<evidence type="ECO:0000313" key="1">
    <source>
        <dbReference type="EMBL" id="USJ25656.1"/>
    </source>
</evidence>
<dbReference type="Proteomes" id="UP001055460">
    <property type="component" value="Plasmid pA"/>
</dbReference>
<evidence type="ECO:0000313" key="2">
    <source>
        <dbReference type="Proteomes" id="UP001055460"/>
    </source>
</evidence>
<sequence>MDDEINLAELNDVDLHILLFAVALLFPNASEDRVFRKIAEEAQRRGWTKAPDEAVTH</sequence>
<proteinExistence type="predicted"/>
<name>A0A9Q8YCE0_ENSAD</name>
<organism evidence="1 2">
    <name type="scientific">Ensifer adhaerens</name>
    <name type="common">Sinorhizobium morelense</name>
    <dbReference type="NCBI Taxonomy" id="106592"/>
    <lineage>
        <taxon>Bacteria</taxon>
        <taxon>Pseudomonadati</taxon>
        <taxon>Pseudomonadota</taxon>
        <taxon>Alphaproteobacteria</taxon>
        <taxon>Hyphomicrobiales</taxon>
        <taxon>Rhizobiaceae</taxon>
        <taxon>Sinorhizobium/Ensifer group</taxon>
        <taxon>Ensifer</taxon>
    </lineage>
</organism>
<protein>
    <submittedName>
        <fullName evidence="1">Uncharacterized protein</fullName>
    </submittedName>
</protein>
<reference evidence="1" key="1">
    <citation type="submission" date="2022-06" db="EMBL/GenBank/DDBJ databases">
        <title>Physiological and biochemical characterization and genomic elucidation of a strain of the genus Ensifer adhaerens M8 that combines arsenic oxidation and chromium reduction.</title>
        <authorList>
            <person name="Li X."/>
            <person name="Yu c."/>
        </authorList>
    </citation>
    <scope>NUCLEOTIDE SEQUENCE</scope>
    <source>
        <strain evidence="1">M8</strain>
        <plasmid evidence="1">pA</plasmid>
    </source>
</reference>
<dbReference type="AlphaFoldDB" id="A0A9Q8YCE0"/>
<accession>A0A9Q8YCE0</accession>
<dbReference type="EMBL" id="CP098808">
    <property type="protein sequence ID" value="USJ25656.1"/>
    <property type="molecule type" value="Genomic_DNA"/>
</dbReference>